<evidence type="ECO:0000256" key="8">
    <source>
        <dbReference type="SAM" id="MobiDB-lite"/>
    </source>
</evidence>
<evidence type="ECO:0000313" key="11">
    <source>
        <dbReference type="WBParaSite" id="Pan_g22446.t1"/>
    </source>
</evidence>
<evidence type="ECO:0000256" key="3">
    <source>
        <dbReference type="ARBA" id="ARBA00022676"/>
    </source>
</evidence>
<protein>
    <submittedName>
        <fullName evidence="11">C-mannosyltransferase DPY19L1</fullName>
    </submittedName>
</protein>
<dbReference type="AlphaFoldDB" id="A0A7E4VL47"/>
<feature type="transmembrane region" description="Helical" evidence="9">
    <location>
        <begin position="512"/>
        <end position="533"/>
    </location>
</feature>
<dbReference type="InterPro" id="IPR047462">
    <property type="entry name" value="Dpy19"/>
</dbReference>
<sequence>MYTQAKSSVRCMARRRNVASRAQDPPTASPSPPTLTSRAAFTNKPPKEQPIRSGRQLLVDSLTHPGPEFSAVEPGSPFVERLKLLLLGIVCVVLWYGHFRFQFTLFENDRHFSHLADFEREMTYRTEMGLYYSYYKTIVQSDTFGEGVGKLLNDNVTEYGHTINTLQRFNLYPEVVVAFLYRKFIEFSTTYNIKTTDCYIINRGESLEPVESCEGLGNPHYFYVTAAFFVSSSVLPSVYSLGYFIGDGHVGGIISAFAFMFNHGEATRAQWTPPLRETFGYPLFLAQSVVLTYLLKHGGNIPLVLAFMLLNIGFLLSWQFAAFVLFAQALALYATYVLEYISSHVLKSLVRWHLASFFVSYLLLFGNKMLLTSMFFNTLCAINIIVSSRQMLNRTNYRLWFIFVHITALIFFTGTSQFLVRSIFDVHDDDHVFDILKSKFSDFANFHTLLYTCAAEFDYLGKEYLTKTFATGLLMFALLSVALVLLVLYKWELTWPIIWYRSIDHSNHGKPFAELVFHLGLLACFSVMAGLIMRLKLFLTPQLCGFLAVALNKNLFQVALNFKPSKWRFPMLVAMVSLMALEGHTNLKKQLAIHGEYSNIEQENLFNWVTMHTKQNDVFAGSMPLMANLKLSTERPIVNHPHYENADIRERTLKVYAMYSRRPLDEVYKTLKDMKVNYYIFQPFSCGNPHPKKDCTYTEMWDIQEPKNKNREALCDLFGRAISGKRPELINPFKVVYGSRSYVVLKL</sequence>
<keyword evidence="3" id="KW-0328">Glycosyltransferase</keyword>
<feature type="transmembrane region" description="Helical" evidence="9">
    <location>
        <begin position="399"/>
        <end position="420"/>
    </location>
</feature>
<dbReference type="Proteomes" id="UP000492821">
    <property type="component" value="Unassembled WGS sequence"/>
</dbReference>
<evidence type="ECO:0000256" key="5">
    <source>
        <dbReference type="ARBA" id="ARBA00022692"/>
    </source>
</evidence>
<organism evidence="10 11">
    <name type="scientific">Panagrellus redivivus</name>
    <name type="common">Microworm</name>
    <dbReference type="NCBI Taxonomy" id="6233"/>
    <lineage>
        <taxon>Eukaryota</taxon>
        <taxon>Metazoa</taxon>
        <taxon>Ecdysozoa</taxon>
        <taxon>Nematoda</taxon>
        <taxon>Chromadorea</taxon>
        <taxon>Rhabditida</taxon>
        <taxon>Tylenchina</taxon>
        <taxon>Panagrolaimomorpha</taxon>
        <taxon>Panagrolaimoidea</taxon>
        <taxon>Panagrolaimidae</taxon>
        <taxon>Panagrellus</taxon>
    </lineage>
</organism>
<dbReference type="PANTHER" id="PTHR31488">
    <property type="entry name" value="DPY-19-LIKE 1, LIKE (H. SAPIENS)"/>
    <property type="match status" value="1"/>
</dbReference>
<keyword evidence="6 9" id="KW-1133">Transmembrane helix</keyword>
<comment type="similarity">
    <text evidence="2">Belongs to the dpy-19 family.</text>
</comment>
<feature type="transmembrane region" description="Helical" evidence="9">
    <location>
        <begin position="301"/>
        <end position="333"/>
    </location>
</feature>
<feature type="region of interest" description="Disordered" evidence="8">
    <location>
        <begin position="1"/>
        <end position="53"/>
    </location>
</feature>
<feature type="transmembrane region" description="Helical" evidence="9">
    <location>
        <begin position="469"/>
        <end position="491"/>
    </location>
</feature>
<evidence type="ECO:0000256" key="7">
    <source>
        <dbReference type="ARBA" id="ARBA00023136"/>
    </source>
</evidence>
<keyword evidence="5 9" id="KW-0812">Transmembrane</keyword>
<evidence type="ECO:0000256" key="2">
    <source>
        <dbReference type="ARBA" id="ARBA00008744"/>
    </source>
</evidence>
<evidence type="ECO:0000256" key="1">
    <source>
        <dbReference type="ARBA" id="ARBA00004141"/>
    </source>
</evidence>
<dbReference type="InterPro" id="IPR018732">
    <property type="entry name" value="Dpy-19/Dpy-19-like"/>
</dbReference>
<keyword evidence="10" id="KW-1185">Reference proteome</keyword>
<reference evidence="10" key="1">
    <citation type="journal article" date="2013" name="Genetics">
        <title>The draft genome and transcriptome of Panagrellus redivivus are shaped by the harsh demands of a free-living lifestyle.</title>
        <authorList>
            <person name="Srinivasan J."/>
            <person name="Dillman A.R."/>
            <person name="Macchietto M.G."/>
            <person name="Heikkinen L."/>
            <person name="Lakso M."/>
            <person name="Fracchia K.M."/>
            <person name="Antoshechkin I."/>
            <person name="Mortazavi A."/>
            <person name="Wong G."/>
            <person name="Sternberg P.W."/>
        </authorList>
    </citation>
    <scope>NUCLEOTIDE SEQUENCE [LARGE SCALE GENOMIC DNA]</scope>
    <source>
        <strain evidence="10">MT8872</strain>
    </source>
</reference>
<evidence type="ECO:0000256" key="6">
    <source>
        <dbReference type="ARBA" id="ARBA00022989"/>
    </source>
</evidence>
<accession>A0A7E4VL47</accession>
<dbReference type="CDD" id="cd20177">
    <property type="entry name" value="Dpy19"/>
    <property type="match status" value="1"/>
</dbReference>
<dbReference type="WBParaSite" id="Pan_g22446.t1">
    <property type="protein sequence ID" value="Pan_g22446.t1"/>
    <property type="gene ID" value="Pan_g22446"/>
</dbReference>
<comment type="subcellular location">
    <subcellularLocation>
        <location evidence="1">Membrane</location>
        <topology evidence="1">Multi-pass membrane protein</topology>
    </subcellularLocation>
</comment>
<keyword evidence="4" id="KW-0808">Transferase</keyword>
<dbReference type="PANTHER" id="PTHR31488:SF1">
    <property type="entry name" value="C-MANNOSYLTRANSFERASE DPY19L1"/>
    <property type="match status" value="1"/>
</dbReference>
<dbReference type="GO" id="GO:0005637">
    <property type="term" value="C:nuclear inner membrane"/>
    <property type="evidence" value="ECO:0007669"/>
    <property type="project" value="TreeGrafter"/>
</dbReference>
<proteinExistence type="inferred from homology"/>
<evidence type="ECO:0000256" key="4">
    <source>
        <dbReference type="ARBA" id="ARBA00022679"/>
    </source>
</evidence>
<reference evidence="11" key="2">
    <citation type="submission" date="2020-10" db="UniProtKB">
        <authorList>
            <consortium name="WormBaseParasite"/>
        </authorList>
    </citation>
    <scope>IDENTIFICATION</scope>
</reference>
<evidence type="ECO:0000313" key="10">
    <source>
        <dbReference type="Proteomes" id="UP000492821"/>
    </source>
</evidence>
<feature type="transmembrane region" description="Helical" evidence="9">
    <location>
        <begin position="238"/>
        <end position="259"/>
    </location>
</feature>
<evidence type="ECO:0000256" key="9">
    <source>
        <dbReference type="SAM" id="Phobius"/>
    </source>
</evidence>
<name>A0A7E4VL47_PANRE</name>
<dbReference type="Pfam" id="PF10034">
    <property type="entry name" value="Dpy19"/>
    <property type="match status" value="1"/>
</dbReference>
<keyword evidence="7 9" id="KW-0472">Membrane</keyword>
<dbReference type="GO" id="GO:0000030">
    <property type="term" value="F:mannosyltransferase activity"/>
    <property type="evidence" value="ECO:0007669"/>
    <property type="project" value="InterPro"/>
</dbReference>